<dbReference type="InParanoid" id="A0A2P6N414"/>
<evidence type="ECO:0000313" key="2">
    <source>
        <dbReference type="EMBL" id="PRP78683.1"/>
    </source>
</evidence>
<evidence type="ECO:0000256" key="1">
    <source>
        <dbReference type="SAM" id="MobiDB-lite"/>
    </source>
</evidence>
<dbReference type="AlphaFoldDB" id="A0A2P6N414"/>
<dbReference type="Proteomes" id="UP000241769">
    <property type="component" value="Unassembled WGS sequence"/>
</dbReference>
<comment type="caution">
    <text evidence="2">The sequence shown here is derived from an EMBL/GenBank/DDBJ whole genome shotgun (WGS) entry which is preliminary data.</text>
</comment>
<accession>A0A2P6N414</accession>
<organism evidence="2 3">
    <name type="scientific">Planoprotostelium fungivorum</name>
    <dbReference type="NCBI Taxonomy" id="1890364"/>
    <lineage>
        <taxon>Eukaryota</taxon>
        <taxon>Amoebozoa</taxon>
        <taxon>Evosea</taxon>
        <taxon>Variosea</taxon>
        <taxon>Cavosteliida</taxon>
        <taxon>Cavosteliaceae</taxon>
        <taxon>Planoprotostelium</taxon>
    </lineage>
</organism>
<dbReference type="EMBL" id="MDYQ01000210">
    <property type="protein sequence ID" value="PRP78683.1"/>
    <property type="molecule type" value="Genomic_DNA"/>
</dbReference>
<feature type="region of interest" description="Disordered" evidence="1">
    <location>
        <begin position="1"/>
        <end position="24"/>
    </location>
</feature>
<reference evidence="2 3" key="1">
    <citation type="journal article" date="2018" name="Genome Biol. Evol.">
        <title>Multiple Roots of Fruiting Body Formation in Amoebozoa.</title>
        <authorList>
            <person name="Hillmann F."/>
            <person name="Forbes G."/>
            <person name="Novohradska S."/>
            <person name="Ferling I."/>
            <person name="Riege K."/>
            <person name="Groth M."/>
            <person name="Westermann M."/>
            <person name="Marz M."/>
            <person name="Spaller T."/>
            <person name="Winckler T."/>
            <person name="Schaap P."/>
            <person name="Glockner G."/>
        </authorList>
    </citation>
    <scope>NUCLEOTIDE SEQUENCE [LARGE SCALE GENOMIC DNA]</scope>
    <source>
        <strain evidence="2 3">Jena</strain>
    </source>
</reference>
<evidence type="ECO:0000313" key="3">
    <source>
        <dbReference type="Proteomes" id="UP000241769"/>
    </source>
</evidence>
<keyword evidence="3" id="KW-1185">Reference proteome</keyword>
<sequence length="208" mass="23594">MEESRETTETTQSSGDPTERSQQHGRATSCFEFCVDKPGARVAERCATRPCLVAVSPPAQLFLQWSICSEIDQVAIPSNRICNRLLLGFRLVDLPVSDCRYLSRYLQIESYAQIHQILCSNSHQMIETKILKYDLQEQPSCGHNKYIRYQQYISDTILYQEYSHLTTSNIAISVSESILRTLNGSGVITNHGNGMMQQFGDLNKYSIL</sequence>
<protein>
    <submittedName>
        <fullName evidence="2">Uncharacterized protein</fullName>
    </submittedName>
</protein>
<proteinExistence type="predicted"/>
<name>A0A2P6N414_9EUKA</name>
<gene>
    <name evidence="2" type="ORF">PROFUN_13422</name>
</gene>